<accession>A0A232M2A8</accession>
<dbReference type="InterPro" id="IPR036282">
    <property type="entry name" value="Glutathione-S-Trfase_C_sf"/>
</dbReference>
<dbReference type="SUPFAM" id="SSF47616">
    <property type="entry name" value="GST C-terminal domain-like"/>
    <property type="match status" value="1"/>
</dbReference>
<dbReference type="InterPro" id="IPR050983">
    <property type="entry name" value="GST_Omega/HSP26"/>
</dbReference>
<dbReference type="Gene3D" id="3.40.30.10">
    <property type="entry name" value="Glutaredoxin"/>
    <property type="match status" value="1"/>
</dbReference>
<dbReference type="InterPro" id="IPR010987">
    <property type="entry name" value="Glutathione-S-Trfase_C-like"/>
</dbReference>
<dbReference type="SUPFAM" id="SSF52833">
    <property type="entry name" value="Thioredoxin-like"/>
    <property type="match status" value="1"/>
</dbReference>
<dbReference type="PROSITE" id="PS50405">
    <property type="entry name" value="GST_CTER"/>
    <property type="match status" value="1"/>
</dbReference>
<dbReference type="PROSITE" id="PS50404">
    <property type="entry name" value="GST_NTER"/>
    <property type="match status" value="1"/>
</dbReference>
<dbReference type="Proteomes" id="UP000243515">
    <property type="component" value="Unassembled WGS sequence"/>
</dbReference>
<dbReference type="GO" id="GO:0005737">
    <property type="term" value="C:cytoplasm"/>
    <property type="evidence" value="ECO:0007669"/>
    <property type="project" value="TreeGrafter"/>
</dbReference>
<feature type="compositionally biased region" description="Polar residues" evidence="1">
    <location>
        <begin position="145"/>
        <end position="159"/>
    </location>
</feature>
<dbReference type="Pfam" id="PF13417">
    <property type="entry name" value="GST_N_3"/>
    <property type="match status" value="1"/>
</dbReference>
<comment type="caution">
    <text evidence="4">The sequence shown here is derived from an EMBL/GenBank/DDBJ whole genome shotgun (WGS) entry which is preliminary data.</text>
</comment>
<dbReference type="PANTHER" id="PTHR43968">
    <property type="match status" value="1"/>
</dbReference>
<dbReference type="PANTHER" id="PTHR43968:SF6">
    <property type="entry name" value="GLUTATHIONE S-TRANSFERASE OMEGA"/>
    <property type="match status" value="1"/>
</dbReference>
<evidence type="ECO:0008006" key="6">
    <source>
        <dbReference type="Google" id="ProtNLM"/>
    </source>
</evidence>
<dbReference type="InterPro" id="IPR040079">
    <property type="entry name" value="Glutathione_S-Trfase"/>
</dbReference>
<dbReference type="InterPro" id="IPR036249">
    <property type="entry name" value="Thioredoxin-like_sf"/>
</dbReference>
<evidence type="ECO:0000256" key="1">
    <source>
        <dbReference type="SAM" id="MobiDB-lite"/>
    </source>
</evidence>
<dbReference type="EMBL" id="NPHW01002924">
    <property type="protein sequence ID" value="OXV10492.1"/>
    <property type="molecule type" value="Genomic_DNA"/>
</dbReference>
<evidence type="ECO:0000259" key="2">
    <source>
        <dbReference type="PROSITE" id="PS50404"/>
    </source>
</evidence>
<dbReference type="SFLD" id="SFLDS00019">
    <property type="entry name" value="Glutathione_Transferase_(cytos"/>
    <property type="match status" value="1"/>
</dbReference>
<evidence type="ECO:0000313" key="4">
    <source>
        <dbReference type="EMBL" id="OXV10492.1"/>
    </source>
</evidence>
<reference evidence="4 5" key="1">
    <citation type="journal article" date="2015" name="Environ. Microbiol.">
        <title>Metagenome sequence of Elaphomyces granulatus from sporocarp tissue reveals Ascomycota ectomycorrhizal fingerprints of genome expansion and a Proteobacteria-rich microbiome.</title>
        <authorList>
            <person name="Quandt C.A."/>
            <person name="Kohler A."/>
            <person name="Hesse C.N."/>
            <person name="Sharpton T.J."/>
            <person name="Martin F."/>
            <person name="Spatafora J.W."/>
        </authorList>
    </citation>
    <scope>NUCLEOTIDE SEQUENCE [LARGE SCALE GENOMIC DNA]</scope>
    <source>
        <strain evidence="4 5">OSC145934</strain>
    </source>
</reference>
<feature type="domain" description="GST C-terminal" evidence="3">
    <location>
        <begin position="512"/>
        <end position="648"/>
    </location>
</feature>
<evidence type="ECO:0000259" key="3">
    <source>
        <dbReference type="PROSITE" id="PS50405"/>
    </source>
</evidence>
<dbReference type="AlphaFoldDB" id="A0A232M2A8"/>
<keyword evidence="5" id="KW-1185">Reference proteome</keyword>
<dbReference type="InterPro" id="IPR004045">
    <property type="entry name" value="Glutathione_S-Trfase_N"/>
</dbReference>
<organism evidence="4 5">
    <name type="scientific">Elaphomyces granulatus</name>
    <dbReference type="NCBI Taxonomy" id="519963"/>
    <lineage>
        <taxon>Eukaryota</taxon>
        <taxon>Fungi</taxon>
        <taxon>Dikarya</taxon>
        <taxon>Ascomycota</taxon>
        <taxon>Pezizomycotina</taxon>
        <taxon>Eurotiomycetes</taxon>
        <taxon>Eurotiomycetidae</taxon>
        <taxon>Eurotiales</taxon>
        <taxon>Elaphomycetaceae</taxon>
        <taxon>Elaphomyces</taxon>
    </lineage>
</organism>
<name>A0A232M2A8_9EURO</name>
<feature type="domain" description="GST N-terminal" evidence="2">
    <location>
        <begin position="428"/>
        <end position="506"/>
    </location>
</feature>
<dbReference type="CDD" id="cd00299">
    <property type="entry name" value="GST_C_family"/>
    <property type="match status" value="1"/>
</dbReference>
<proteinExistence type="predicted"/>
<sequence>MDGPDLQHISVNLRSLQSATIHSIVPEATTLSSQLATNFDPNGSQVFQPFSTTSLGNLQQHLTNPFVRPPRPGEPNNLLAPSSGVSVHRQQITGGDPHSRDSAIQFAVPSRHLVEDGGEINPQVNQSQPILQNQTLLSHGDPGDNQGQLLPSLEPSPQQNSFDLLQRDADIVSAVAPHAGKSDVHFGGMKMIPNPPDLQAWREKLFNVDETITMTEEQFQTYFPHVDNIYSHRSTQKYKRKPFVSHYWDCRLKGRPPGTPKSNDPNKKRRRRTARERDLCDVKIKITEYSPEVSMSDSESSPGFELSSSTSLNVDLGSLQGSSYRGTQSFGVLTPNPALPVGHPGATGRKYFTIQRVNGNGGNGKADGVGGGHRHTLGESDRVKKNSVQRFSLKEAKDKKKVMTQQKTYHKKTSGLAYLTAKKCSKESDLKLYGSCFCPFVQRVWIALEAKGIQYQYIEVDPYKKPESLLAVNPRGLVPALQHGNWGCYESTVLLEYLEDLDSGVALLPREDPRLRAYCRIWVDHINRHIVPNFYRVLQEQDPQKRIAHAQELRNHINTLVNASNAHGPFFLGQCMTLVDIHIAPWVLRLRRVLKPYRGWPDPEAGSRWAVWVRAIEDNEYVRATTSTDDVYLDSYERYAENRPDTSKLADAINSGRGLP</sequence>
<evidence type="ECO:0000313" key="5">
    <source>
        <dbReference type="Proteomes" id="UP000243515"/>
    </source>
</evidence>
<dbReference type="Gene3D" id="1.20.1050.10">
    <property type="match status" value="1"/>
</dbReference>
<feature type="region of interest" description="Disordered" evidence="1">
    <location>
        <begin position="135"/>
        <end position="159"/>
    </location>
</feature>
<dbReference type="OrthoDB" id="4951845at2759"/>
<dbReference type="SFLD" id="SFLDG00358">
    <property type="entry name" value="Main_(cytGST)"/>
    <property type="match status" value="1"/>
</dbReference>
<dbReference type="CDD" id="cd00570">
    <property type="entry name" value="GST_N_family"/>
    <property type="match status" value="1"/>
</dbReference>
<dbReference type="Pfam" id="PF13410">
    <property type="entry name" value="GST_C_2"/>
    <property type="match status" value="1"/>
</dbReference>
<feature type="region of interest" description="Disordered" evidence="1">
    <location>
        <begin position="252"/>
        <end position="277"/>
    </location>
</feature>
<gene>
    <name evidence="4" type="ORF">Egran_01745</name>
</gene>
<protein>
    <recommendedName>
        <fullName evidence="6">GST N-terminal domain-containing protein</fullName>
    </recommendedName>
</protein>